<protein>
    <submittedName>
        <fullName evidence="2">Uncharacterized protein</fullName>
    </submittedName>
</protein>
<reference evidence="2 3" key="1">
    <citation type="submission" date="2017-04" db="EMBL/GenBank/DDBJ databases">
        <authorList>
            <person name="Afonso C.L."/>
            <person name="Miller P.J."/>
            <person name="Scott M.A."/>
            <person name="Spackman E."/>
            <person name="Goraichik I."/>
            <person name="Dimitrov K.M."/>
            <person name="Suarez D.L."/>
            <person name="Swayne D.E."/>
        </authorList>
    </citation>
    <scope>NUCLEOTIDE SEQUENCE [LARGE SCALE GENOMIC DNA]</scope>
    <source>
        <strain evidence="2 3">DSM 11622</strain>
    </source>
</reference>
<feature type="compositionally biased region" description="Basic residues" evidence="1">
    <location>
        <begin position="52"/>
        <end position="63"/>
    </location>
</feature>
<gene>
    <name evidence="2" type="ORF">SAMN00120144_1171</name>
</gene>
<dbReference type="AlphaFoldDB" id="A0A1W1V4H3"/>
<name>A0A1W1V4H3_9BACT</name>
<accession>A0A1W1V4H3</accession>
<dbReference type="Proteomes" id="UP000192266">
    <property type="component" value="Unassembled WGS sequence"/>
</dbReference>
<keyword evidence="3" id="KW-1185">Reference proteome</keyword>
<evidence type="ECO:0000313" key="3">
    <source>
        <dbReference type="Proteomes" id="UP000192266"/>
    </source>
</evidence>
<dbReference type="EMBL" id="FWWW01000049">
    <property type="protein sequence ID" value="SMB88140.1"/>
    <property type="molecule type" value="Genomic_DNA"/>
</dbReference>
<evidence type="ECO:0000256" key="1">
    <source>
        <dbReference type="SAM" id="MobiDB-lite"/>
    </source>
</evidence>
<feature type="region of interest" description="Disordered" evidence="1">
    <location>
        <begin position="1"/>
        <end position="74"/>
    </location>
</feature>
<sequence>MPSPTDPKIKPIGTIDQSPPPTQQPTQERVRKRQTVMDGKASPGVENTDKQRSRRTKAKKPRPARAPESTGPPQ</sequence>
<evidence type="ECO:0000313" key="2">
    <source>
        <dbReference type="EMBL" id="SMB88140.1"/>
    </source>
</evidence>
<proteinExistence type="predicted"/>
<organism evidence="2 3">
    <name type="scientific">Hymenobacter roseosalivarius DSM 11622</name>
    <dbReference type="NCBI Taxonomy" id="645990"/>
    <lineage>
        <taxon>Bacteria</taxon>
        <taxon>Pseudomonadati</taxon>
        <taxon>Bacteroidota</taxon>
        <taxon>Cytophagia</taxon>
        <taxon>Cytophagales</taxon>
        <taxon>Hymenobacteraceae</taxon>
        <taxon>Hymenobacter</taxon>
    </lineage>
</organism>